<reference evidence="1" key="1">
    <citation type="submission" date="2014-12" db="EMBL/GenBank/DDBJ databases">
        <title>Insight into the proteome of Arion vulgaris.</title>
        <authorList>
            <person name="Aradska J."/>
            <person name="Bulat T."/>
            <person name="Smidak R."/>
            <person name="Sarate P."/>
            <person name="Gangsoo J."/>
            <person name="Sialana F."/>
            <person name="Bilban M."/>
            <person name="Lubec G."/>
        </authorList>
    </citation>
    <scope>NUCLEOTIDE SEQUENCE</scope>
    <source>
        <tissue evidence="1">Skin</tissue>
    </source>
</reference>
<evidence type="ECO:0000313" key="1">
    <source>
        <dbReference type="EMBL" id="CEK73798.1"/>
    </source>
</evidence>
<organism evidence="1">
    <name type="scientific">Arion vulgaris</name>
    <dbReference type="NCBI Taxonomy" id="1028688"/>
    <lineage>
        <taxon>Eukaryota</taxon>
        <taxon>Metazoa</taxon>
        <taxon>Spiralia</taxon>
        <taxon>Lophotrochozoa</taxon>
        <taxon>Mollusca</taxon>
        <taxon>Gastropoda</taxon>
        <taxon>Heterobranchia</taxon>
        <taxon>Euthyneura</taxon>
        <taxon>Panpulmonata</taxon>
        <taxon>Eupulmonata</taxon>
        <taxon>Stylommatophora</taxon>
        <taxon>Helicina</taxon>
        <taxon>Arionoidea</taxon>
        <taxon>Arionidae</taxon>
        <taxon>Arion</taxon>
    </lineage>
</organism>
<sequence length="56" mass="6088">MPGATHLVRSVCRKKGDGKEGIQYMSEEELVGRVVSDRACGEGEAKTETSPSYEEV</sequence>
<dbReference type="EMBL" id="HACG01026933">
    <property type="protein sequence ID" value="CEK73798.1"/>
    <property type="molecule type" value="Transcribed_RNA"/>
</dbReference>
<proteinExistence type="predicted"/>
<dbReference type="AlphaFoldDB" id="A0A0B6ZYW1"/>
<gene>
    <name evidence="1" type="primary">ORF88318</name>
</gene>
<protein>
    <submittedName>
        <fullName evidence="1">Uncharacterized protein</fullName>
    </submittedName>
</protein>
<name>A0A0B6ZYW1_9EUPU</name>
<accession>A0A0B6ZYW1</accession>